<dbReference type="RefSeq" id="WP_160731434.1">
    <property type="nucleotide sequence ID" value="NZ_WTYP01000002.1"/>
</dbReference>
<dbReference type="GO" id="GO:0016747">
    <property type="term" value="F:acyltransferase activity, transferring groups other than amino-acyl groups"/>
    <property type="evidence" value="ECO:0007669"/>
    <property type="project" value="InterPro"/>
</dbReference>
<dbReference type="PANTHER" id="PTHR43792:SF16">
    <property type="entry name" value="N-ACETYLTRANSFERASE DOMAIN-CONTAINING PROTEIN"/>
    <property type="match status" value="1"/>
</dbReference>
<dbReference type="InterPro" id="IPR016181">
    <property type="entry name" value="Acyl_CoA_acyltransferase"/>
</dbReference>
<gene>
    <name evidence="2" type="ORF">GRI43_12610</name>
</gene>
<dbReference type="Proteomes" id="UP000471435">
    <property type="component" value="Unassembled WGS sequence"/>
</dbReference>
<dbReference type="OrthoDB" id="6293260at2"/>
<dbReference type="Gene3D" id="3.40.630.30">
    <property type="match status" value="1"/>
</dbReference>
<keyword evidence="3" id="KW-1185">Reference proteome</keyword>
<dbReference type="InterPro" id="IPR000182">
    <property type="entry name" value="GNAT_dom"/>
</dbReference>
<dbReference type="InterPro" id="IPR051531">
    <property type="entry name" value="N-acetyltransferase"/>
</dbReference>
<evidence type="ECO:0000313" key="3">
    <source>
        <dbReference type="Proteomes" id="UP000471435"/>
    </source>
</evidence>
<keyword evidence="2" id="KW-0808">Transferase</keyword>
<dbReference type="PANTHER" id="PTHR43792">
    <property type="entry name" value="GNAT FAMILY, PUTATIVE (AFU_ORTHOLOGUE AFUA_3G00765)-RELATED-RELATED"/>
    <property type="match status" value="1"/>
</dbReference>
<name>A0A6I4V1Q8_9SPHN</name>
<proteinExistence type="predicted"/>
<dbReference type="AlphaFoldDB" id="A0A6I4V1Q8"/>
<dbReference type="SUPFAM" id="SSF55729">
    <property type="entry name" value="Acyl-CoA N-acyltransferases (Nat)"/>
    <property type="match status" value="1"/>
</dbReference>
<feature type="domain" description="N-acetyltransferase" evidence="1">
    <location>
        <begin position="23"/>
        <end position="179"/>
    </location>
</feature>
<comment type="caution">
    <text evidence="2">The sequence shown here is derived from an EMBL/GenBank/DDBJ whole genome shotgun (WGS) entry which is preliminary data.</text>
</comment>
<organism evidence="2 3">
    <name type="scientific">Pontixanthobacter luteolus</name>
    <dbReference type="NCBI Taxonomy" id="295089"/>
    <lineage>
        <taxon>Bacteria</taxon>
        <taxon>Pseudomonadati</taxon>
        <taxon>Pseudomonadota</taxon>
        <taxon>Alphaproteobacteria</taxon>
        <taxon>Sphingomonadales</taxon>
        <taxon>Erythrobacteraceae</taxon>
        <taxon>Pontixanthobacter</taxon>
    </lineage>
</organism>
<reference evidence="2 3" key="1">
    <citation type="submission" date="2019-12" db="EMBL/GenBank/DDBJ databases">
        <title>Genomic-based taxomic classification of the family Erythrobacteraceae.</title>
        <authorList>
            <person name="Xu L."/>
        </authorList>
    </citation>
    <scope>NUCLEOTIDE SEQUENCE [LARGE SCALE GENOMIC DNA]</scope>
    <source>
        <strain evidence="2 3">SW-109</strain>
    </source>
</reference>
<dbReference type="PROSITE" id="PS51186">
    <property type="entry name" value="GNAT"/>
    <property type="match status" value="1"/>
</dbReference>
<accession>A0A6I4V1Q8</accession>
<sequence length="181" mass="20811">MEEPLAKLQQAFPLERIQIRDGLCVRPLEDQDFAGMVELLAGDPDMSWSRKPWGPSNIRHLLDHRLSHYSLYGFGPYAVMLDDRFVGMAGAQVFDRERQSVELLAYISKDQWGQGLASEVLSWATARITDMTDQSSIFATTRPDNARAHRMVERLGFRQTGLDQEHYGHEALTWEMEIERD</sequence>
<dbReference type="EMBL" id="WTYP01000002">
    <property type="protein sequence ID" value="MXP48229.1"/>
    <property type="molecule type" value="Genomic_DNA"/>
</dbReference>
<protein>
    <submittedName>
        <fullName evidence="2">GNAT family N-acetyltransferase</fullName>
    </submittedName>
</protein>
<evidence type="ECO:0000313" key="2">
    <source>
        <dbReference type="EMBL" id="MXP48229.1"/>
    </source>
</evidence>
<evidence type="ECO:0000259" key="1">
    <source>
        <dbReference type="PROSITE" id="PS51186"/>
    </source>
</evidence>
<dbReference type="Pfam" id="PF13302">
    <property type="entry name" value="Acetyltransf_3"/>
    <property type="match status" value="1"/>
</dbReference>